<comment type="similarity">
    <text evidence="2 7">Belongs to the TVP38/TMEM64 family.</text>
</comment>
<dbReference type="STRING" id="1538463.B0T36_08880"/>
<feature type="transmembrane region" description="Helical" evidence="7">
    <location>
        <begin position="127"/>
        <end position="149"/>
    </location>
</feature>
<comment type="caution">
    <text evidence="9">The sequence shown here is derived from an EMBL/GenBank/DDBJ whole genome shotgun (WGS) entry which is preliminary data.</text>
</comment>
<evidence type="ECO:0000313" key="10">
    <source>
        <dbReference type="Proteomes" id="UP000188836"/>
    </source>
</evidence>
<reference evidence="9 10" key="1">
    <citation type="journal article" date="2016" name="Antonie Van Leeuwenhoek">
        <title>Nocardia donostiensis sp. nov., isolated from human respiratory specimens.</title>
        <authorList>
            <person name="Ercibengoa M."/>
            <person name="Bell M."/>
            <person name="Marimon J.M."/>
            <person name="Humrighouse B."/>
            <person name="Klenk H.P."/>
            <person name="Potter G."/>
            <person name="Perez-Trallero E."/>
        </authorList>
    </citation>
    <scope>NUCLEOTIDE SEQUENCE [LARGE SCALE GENOMIC DNA]</scope>
    <source>
        <strain evidence="9 10">X1655</strain>
    </source>
</reference>
<organism evidence="9 10">
    <name type="scientific">Nocardia donostiensis</name>
    <dbReference type="NCBI Taxonomy" id="1538463"/>
    <lineage>
        <taxon>Bacteria</taxon>
        <taxon>Bacillati</taxon>
        <taxon>Actinomycetota</taxon>
        <taxon>Actinomycetes</taxon>
        <taxon>Mycobacteriales</taxon>
        <taxon>Nocardiaceae</taxon>
        <taxon>Nocardia</taxon>
    </lineage>
</organism>
<accession>A0A1V2TJP2</accession>
<gene>
    <name evidence="9" type="ORF">B0T46_04695</name>
</gene>
<proteinExistence type="inferred from homology"/>
<dbReference type="EMBL" id="MUMY01000003">
    <property type="protein sequence ID" value="ONM49724.1"/>
    <property type="molecule type" value="Genomic_DNA"/>
</dbReference>
<keyword evidence="10" id="KW-1185">Reference proteome</keyword>
<feature type="transmembrane region" description="Helical" evidence="7">
    <location>
        <begin position="188"/>
        <end position="206"/>
    </location>
</feature>
<keyword evidence="3 7" id="KW-1003">Cell membrane</keyword>
<evidence type="ECO:0000256" key="1">
    <source>
        <dbReference type="ARBA" id="ARBA00004651"/>
    </source>
</evidence>
<dbReference type="Proteomes" id="UP000188836">
    <property type="component" value="Unassembled WGS sequence"/>
</dbReference>
<dbReference type="AlphaFoldDB" id="A0A1V2TJP2"/>
<evidence type="ECO:0000256" key="6">
    <source>
        <dbReference type="ARBA" id="ARBA00023136"/>
    </source>
</evidence>
<dbReference type="RefSeq" id="WP_077115237.1">
    <property type="nucleotide sequence ID" value="NZ_LOKT01000005.1"/>
</dbReference>
<comment type="subcellular location">
    <subcellularLocation>
        <location evidence="1 7">Cell membrane</location>
        <topology evidence="1 7">Multi-pass membrane protein</topology>
    </subcellularLocation>
</comment>
<evidence type="ECO:0000256" key="2">
    <source>
        <dbReference type="ARBA" id="ARBA00008640"/>
    </source>
</evidence>
<keyword evidence="4 7" id="KW-0812">Transmembrane</keyword>
<dbReference type="Pfam" id="PF09335">
    <property type="entry name" value="VTT_dom"/>
    <property type="match status" value="1"/>
</dbReference>
<protein>
    <recommendedName>
        <fullName evidence="7">TVP38/TMEM64 family membrane protein</fullName>
    </recommendedName>
</protein>
<evidence type="ECO:0000259" key="8">
    <source>
        <dbReference type="Pfam" id="PF09335"/>
    </source>
</evidence>
<dbReference type="PANTHER" id="PTHR12677">
    <property type="entry name" value="GOLGI APPARATUS MEMBRANE PROTEIN TVP38-RELATED"/>
    <property type="match status" value="1"/>
</dbReference>
<feature type="transmembrane region" description="Helical" evidence="7">
    <location>
        <begin position="45"/>
        <end position="62"/>
    </location>
</feature>
<sequence>MPRLIRDRRFAVLLLGVVLLFAATFLVPLPTPAQMQEWAGTVGPVFPLLFLVAHALITVAPIPRTVFTVGAGVLFGPALGIGIAVTATTISAALAFLLIRAVDRDQVAARLRHPAVRAIDERLRRRGWLAVGSLRLIAFAPFSVVNYCCGLSSVRFWPYLLASIAGIMPGTVATVILADALAGGTHPAMLVVSAVCVAIGVIGLLVDMRWAPQAEADAASAGDPVVSGPAQARDQ</sequence>
<dbReference type="InterPro" id="IPR032816">
    <property type="entry name" value="VTT_dom"/>
</dbReference>
<evidence type="ECO:0000256" key="5">
    <source>
        <dbReference type="ARBA" id="ARBA00022989"/>
    </source>
</evidence>
<feature type="domain" description="VTT" evidence="8">
    <location>
        <begin position="62"/>
        <end position="177"/>
    </location>
</feature>
<keyword evidence="5 7" id="KW-1133">Transmembrane helix</keyword>
<dbReference type="GO" id="GO:0005886">
    <property type="term" value="C:plasma membrane"/>
    <property type="evidence" value="ECO:0007669"/>
    <property type="project" value="UniProtKB-SubCell"/>
</dbReference>
<dbReference type="PANTHER" id="PTHR12677:SF59">
    <property type="entry name" value="GOLGI APPARATUS MEMBRANE PROTEIN TVP38-RELATED"/>
    <property type="match status" value="1"/>
</dbReference>
<keyword evidence="6 7" id="KW-0472">Membrane</keyword>
<evidence type="ECO:0000256" key="7">
    <source>
        <dbReference type="RuleBase" id="RU366058"/>
    </source>
</evidence>
<name>A0A1V2TJP2_9NOCA</name>
<feature type="transmembrane region" description="Helical" evidence="7">
    <location>
        <begin position="74"/>
        <end position="99"/>
    </location>
</feature>
<dbReference type="InterPro" id="IPR015414">
    <property type="entry name" value="TMEM64"/>
</dbReference>
<evidence type="ECO:0000256" key="3">
    <source>
        <dbReference type="ARBA" id="ARBA00022475"/>
    </source>
</evidence>
<evidence type="ECO:0000256" key="4">
    <source>
        <dbReference type="ARBA" id="ARBA00022692"/>
    </source>
</evidence>
<evidence type="ECO:0000313" key="9">
    <source>
        <dbReference type="EMBL" id="ONM49724.1"/>
    </source>
</evidence>
<feature type="transmembrane region" description="Helical" evidence="7">
    <location>
        <begin position="156"/>
        <end position="182"/>
    </location>
</feature>